<accession>A0A849CED4</accession>
<dbReference type="EMBL" id="JABELX010000017">
    <property type="protein sequence ID" value="NNH74935.1"/>
    <property type="molecule type" value="Genomic_DNA"/>
</dbReference>
<dbReference type="NCBIfam" id="NF038206">
    <property type="entry name" value="RGCVC_fam"/>
    <property type="match status" value="1"/>
</dbReference>
<reference evidence="1 2" key="1">
    <citation type="submission" date="2020-05" db="EMBL/GenBank/DDBJ databases">
        <title>MicrobeNet Type strains.</title>
        <authorList>
            <person name="Nicholson A.C."/>
        </authorList>
    </citation>
    <scope>NUCLEOTIDE SEQUENCE [LARGE SCALE GENOMIC DNA]</scope>
    <source>
        <strain evidence="1 2">JCM 3224</strain>
    </source>
</reference>
<dbReference type="Proteomes" id="UP000586827">
    <property type="component" value="Unassembled WGS sequence"/>
</dbReference>
<dbReference type="AlphaFoldDB" id="A0A849CED4"/>
<sequence length="61" mass="6504">MSSNGCVTPVTAAPIETSCAACPHDWEAHDRIGVRYCSATVAGGLDRECACPADRAKVYYR</sequence>
<organism evidence="1 2">
    <name type="scientific">Nocardia uniformis</name>
    <dbReference type="NCBI Taxonomy" id="53432"/>
    <lineage>
        <taxon>Bacteria</taxon>
        <taxon>Bacillati</taxon>
        <taxon>Actinomycetota</taxon>
        <taxon>Actinomycetes</taxon>
        <taxon>Mycobacteriales</taxon>
        <taxon>Nocardiaceae</taxon>
        <taxon>Nocardia</taxon>
    </lineage>
</organism>
<proteinExistence type="predicted"/>
<keyword evidence="2" id="KW-1185">Reference proteome</keyword>
<gene>
    <name evidence="1" type="ORF">HLB23_34665</name>
</gene>
<evidence type="ECO:0000313" key="1">
    <source>
        <dbReference type="EMBL" id="NNH74935.1"/>
    </source>
</evidence>
<comment type="caution">
    <text evidence="1">The sequence shown here is derived from an EMBL/GenBank/DDBJ whole genome shotgun (WGS) entry which is preliminary data.</text>
</comment>
<evidence type="ECO:0000313" key="2">
    <source>
        <dbReference type="Proteomes" id="UP000586827"/>
    </source>
</evidence>
<dbReference type="RefSeq" id="WP_157553403.1">
    <property type="nucleotide sequence ID" value="NZ_JABELX010000017.1"/>
</dbReference>
<protein>
    <submittedName>
        <fullName evidence="1">Uncharacterized protein</fullName>
    </submittedName>
</protein>
<name>A0A849CED4_9NOCA</name>